<accession>A0A679JX09</accession>
<gene>
    <name evidence="1" type="ORF">MBLL_03141</name>
</gene>
<dbReference type="AlphaFoldDB" id="A0A679JX09"/>
<protein>
    <submittedName>
        <fullName evidence="1">Uncharacterized protein</fullName>
    </submittedName>
</protein>
<sequence>MLQRKRIAPRNTDMTALILTAVAVAVAAAANISLVAFVADRLTPTTSTSTVTAGELVLVNDNAPEALKLAA</sequence>
<evidence type="ECO:0000313" key="1">
    <source>
        <dbReference type="EMBL" id="CAA2144023.1"/>
    </source>
</evidence>
<reference evidence="1" key="1">
    <citation type="submission" date="2019-12" db="EMBL/GenBank/DDBJ databases">
        <authorList>
            <person name="Cremers G."/>
        </authorList>
    </citation>
    <scope>NUCLEOTIDE SEQUENCE</scope>
    <source>
        <strain evidence="1">Mbul2</strain>
    </source>
</reference>
<proteinExistence type="predicted"/>
<name>A0A679JX09_9HYPH</name>
<organism evidence="1">
    <name type="scientific">Methylobacterium bullatum</name>
    <dbReference type="NCBI Taxonomy" id="570505"/>
    <lineage>
        <taxon>Bacteria</taxon>
        <taxon>Pseudomonadati</taxon>
        <taxon>Pseudomonadota</taxon>
        <taxon>Alphaproteobacteria</taxon>
        <taxon>Hyphomicrobiales</taxon>
        <taxon>Methylobacteriaceae</taxon>
        <taxon>Methylobacterium</taxon>
    </lineage>
</organism>
<dbReference type="EMBL" id="LR743511">
    <property type="protein sequence ID" value="CAA2144023.1"/>
    <property type="molecule type" value="Genomic_DNA"/>
</dbReference>